<feature type="domain" description="Killer toxin Kp4" evidence="2">
    <location>
        <begin position="17"/>
        <end position="127"/>
    </location>
</feature>
<sequence length="136" mass="14353">MRLRLSVTMAMVISFTAAAHVDTNVAAFGINCQGSGKCDGQPGDTASLLVGDIDGIDEGRYYANGQHIACRLNICAFLQNQEEQMNGAEIRGVAHDITEHGCKVCGSVPTKPGNNVADGQLTFNYVSEAGCREGLC</sequence>
<dbReference type="Gene3D" id="3.30.430.10">
    <property type="entry name" value="Killer Toxin P4, subunit A"/>
    <property type="match status" value="1"/>
</dbReference>
<evidence type="ECO:0000256" key="1">
    <source>
        <dbReference type="SAM" id="SignalP"/>
    </source>
</evidence>
<dbReference type="InterPro" id="IPR011329">
    <property type="entry name" value="Killer_tox_Kp4/SMK"/>
</dbReference>
<feature type="signal peptide" evidence="1">
    <location>
        <begin position="1"/>
        <end position="18"/>
    </location>
</feature>
<organism evidence="3 4">
    <name type="scientific">Mycena metata</name>
    <dbReference type="NCBI Taxonomy" id="1033252"/>
    <lineage>
        <taxon>Eukaryota</taxon>
        <taxon>Fungi</taxon>
        <taxon>Dikarya</taxon>
        <taxon>Basidiomycota</taxon>
        <taxon>Agaricomycotina</taxon>
        <taxon>Agaricomycetes</taxon>
        <taxon>Agaricomycetidae</taxon>
        <taxon>Agaricales</taxon>
        <taxon>Marasmiineae</taxon>
        <taxon>Mycenaceae</taxon>
        <taxon>Mycena</taxon>
    </lineage>
</organism>
<proteinExistence type="predicted"/>
<dbReference type="InterPro" id="IPR015131">
    <property type="entry name" value="Killer_tox_Kp4"/>
</dbReference>
<dbReference type="EMBL" id="JARKIB010000044">
    <property type="protein sequence ID" value="KAJ7757578.1"/>
    <property type="molecule type" value="Genomic_DNA"/>
</dbReference>
<name>A0AAD7J750_9AGAR</name>
<feature type="chain" id="PRO_5042201905" evidence="1">
    <location>
        <begin position="19"/>
        <end position="136"/>
    </location>
</feature>
<dbReference type="Proteomes" id="UP001215598">
    <property type="component" value="Unassembled WGS sequence"/>
</dbReference>
<reference evidence="3" key="1">
    <citation type="submission" date="2023-03" db="EMBL/GenBank/DDBJ databases">
        <title>Massive genome expansion in bonnet fungi (Mycena s.s.) driven by repeated elements and novel gene families across ecological guilds.</title>
        <authorList>
            <consortium name="Lawrence Berkeley National Laboratory"/>
            <person name="Harder C.B."/>
            <person name="Miyauchi S."/>
            <person name="Viragh M."/>
            <person name="Kuo A."/>
            <person name="Thoen E."/>
            <person name="Andreopoulos B."/>
            <person name="Lu D."/>
            <person name="Skrede I."/>
            <person name="Drula E."/>
            <person name="Henrissat B."/>
            <person name="Morin E."/>
            <person name="Kohler A."/>
            <person name="Barry K."/>
            <person name="LaButti K."/>
            <person name="Morin E."/>
            <person name="Salamov A."/>
            <person name="Lipzen A."/>
            <person name="Mereny Z."/>
            <person name="Hegedus B."/>
            <person name="Baldrian P."/>
            <person name="Stursova M."/>
            <person name="Weitz H."/>
            <person name="Taylor A."/>
            <person name="Grigoriev I.V."/>
            <person name="Nagy L.G."/>
            <person name="Martin F."/>
            <person name="Kauserud H."/>
        </authorList>
    </citation>
    <scope>NUCLEOTIDE SEQUENCE</scope>
    <source>
        <strain evidence="3">CBHHK182m</strain>
    </source>
</reference>
<dbReference type="SUPFAM" id="SSF55221">
    <property type="entry name" value="Yeast killer toxins"/>
    <property type="match status" value="1"/>
</dbReference>
<evidence type="ECO:0000313" key="4">
    <source>
        <dbReference type="Proteomes" id="UP001215598"/>
    </source>
</evidence>
<protein>
    <submittedName>
        <fullName evidence="3">Killer toxin</fullName>
    </submittedName>
</protein>
<accession>A0AAD7J750</accession>
<keyword evidence="4" id="KW-1185">Reference proteome</keyword>
<evidence type="ECO:0000259" key="2">
    <source>
        <dbReference type="Pfam" id="PF09044"/>
    </source>
</evidence>
<dbReference type="Pfam" id="PF09044">
    <property type="entry name" value="Kp4"/>
    <property type="match status" value="1"/>
</dbReference>
<gene>
    <name evidence="3" type="ORF">B0H16DRAFT_667640</name>
</gene>
<comment type="caution">
    <text evidence="3">The sequence shown here is derived from an EMBL/GenBank/DDBJ whole genome shotgun (WGS) entry which is preliminary data.</text>
</comment>
<keyword evidence="1" id="KW-0732">Signal</keyword>
<dbReference type="GO" id="GO:0005576">
    <property type="term" value="C:extracellular region"/>
    <property type="evidence" value="ECO:0007669"/>
    <property type="project" value="InterPro"/>
</dbReference>
<evidence type="ECO:0000313" key="3">
    <source>
        <dbReference type="EMBL" id="KAJ7757578.1"/>
    </source>
</evidence>
<dbReference type="AlphaFoldDB" id="A0AAD7J750"/>